<name>A0A0V0SP44_9BILA</name>
<gene>
    <name evidence="1" type="ORF">T07_4481</name>
</gene>
<comment type="caution">
    <text evidence="1">The sequence shown here is derived from an EMBL/GenBank/DDBJ whole genome shotgun (WGS) entry which is preliminary data.</text>
</comment>
<dbReference type="AlphaFoldDB" id="A0A0V0SP44"/>
<accession>A0A0V0SP44</accession>
<evidence type="ECO:0000313" key="2">
    <source>
        <dbReference type="Proteomes" id="UP000054630"/>
    </source>
</evidence>
<keyword evidence="2" id="KW-1185">Reference proteome</keyword>
<proteinExistence type="predicted"/>
<protein>
    <submittedName>
        <fullName evidence="1">Uncharacterized protein</fullName>
    </submittedName>
</protein>
<sequence>MKAWCWDGGVLRERRLAVGGKQMLAGVKAACCTIGELMAAVVGGSDDLHLIHLIMRESLGE</sequence>
<organism evidence="1 2">
    <name type="scientific">Trichinella nelsoni</name>
    <dbReference type="NCBI Taxonomy" id="6336"/>
    <lineage>
        <taxon>Eukaryota</taxon>
        <taxon>Metazoa</taxon>
        <taxon>Ecdysozoa</taxon>
        <taxon>Nematoda</taxon>
        <taxon>Enoplea</taxon>
        <taxon>Dorylaimia</taxon>
        <taxon>Trichinellida</taxon>
        <taxon>Trichinellidae</taxon>
        <taxon>Trichinella</taxon>
    </lineage>
</organism>
<evidence type="ECO:0000313" key="1">
    <source>
        <dbReference type="EMBL" id="KRX28247.1"/>
    </source>
</evidence>
<dbReference type="EMBL" id="JYDL01000001">
    <property type="protein sequence ID" value="KRX28247.1"/>
    <property type="molecule type" value="Genomic_DNA"/>
</dbReference>
<dbReference type="Proteomes" id="UP000054630">
    <property type="component" value="Unassembled WGS sequence"/>
</dbReference>
<reference evidence="1 2" key="1">
    <citation type="submission" date="2015-01" db="EMBL/GenBank/DDBJ databases">
        <title>Evolution of Trichinella species and genotypes.</title>
        <authorList>
            <person name="Korhonen P.K."/>
            <person name="Edoardo P."/>
            <person name="Giuseppe L.R."/>
            <person name="Gasser R.B."/>
        </authorList>
    </citation>
    <scope>NUCLEOTIDE SEQUENCE [LARGE SCALE GENOMIC DNA]</scope>
    <source>
        <strain evidence="1">ISS37</strain>
    </source>
</reference>